<protein>
    <submittedName>
        <fullName evidence="7">Hemolysin secretion protein</fullName>
    </submittedName>
</protein>
<name>A0A174VCD0_BACT4</name>
<dbReference type="PANTHER" id="PTHR30386:SF26">
    <property type="entry name" value="TRANSPORT PROTEIN COMB"/>
    <property type="match status" value="1"/>
</dbReference>
<dbReference type="AlphaFoldDB" id="A0A174VCD0"/>
<keyword evidence="4 6" id="KW-0472">Membrane</keyword>
<dbReference type="PANTHER" id="PTHR30386">
    <property type="entry name" value="MEMBRANE FUSION SUBUNIT OF EMRAB-TOLC MULTIDRUG EFFLUX PUMP"/>
    <property type="match status" value="1"/>
</dbReference>
<proteinExistence type="predicted"/>
<feature type="transmembrane region" description="Helical" evidence="6">
    <location>
        <begin position="36"/>
        <end position="55"/>
    </location>
</feature>
<evidence type="ECO:0000256" key="2">
    <source>
        <dbReference type="ARBA" id="ARBA00022692"/>
    </source>
</evidence>
<comment type="subcellular location">
    <subcellularLocation>
        <location evidence="1">Membrane</location>
        <topology evidence="1">Single-pass membrane protein</topology>
    </subcellularLocation>
</comment>
<gene>
    <name evidence="7" type="primary">hlyD</name>
    <name evidence="7" type="ORF">ERS852557_03575</name>
</gene>
<dbReference type="GO" id="GO:0016020">
    <property type="term" value="C:membrane"/>
    <property type="evidence" value="ECO:0007669"/>
    <property type="project" value="UniProtKB-SubCell"/>
</dbReference>
<evidence type="ECO:0000256" key="5">
    <source>
        <dbReference type="SAM" id="Coils"/>
    </source>
</evidence>
<dbReference type="PRINTS" id="PR01490">
    <property type="entry name" value="RTXTOXIND"/>
</dbReference>
<sequence length="443" mass="50834">MIWERKNKEVIEGKTSKRSEEINDIIDKMPMTFGKWVARAVIFFFVLLLTMGWVIKYPDTVTGQIKINSNLSPVRLVANASGKMQLLNITPQENVKEGQYIAIIQNSATTADVIRINNLIHAFDPNNLKMILHEELFPKKISLGELNLKYYAFLSALESYKRFLSGDSYKQQKRNLLTNIKWQHITATENSNGINISQKKLDVTEKWYRKYQTMNKKDVVAGHDVDNTLNDFLSAKLNYQNLKKENASIQLQIAENEYQLNRLEIEQNEKGSQLQMELLTTYYDLSDNLKVWENKYIFKAPFTGKVEFLNFWVDNQFIQSGEEVFSIIPPQNITVGQMLLPASGAGKVKNGSNVIIKLNNFPYTEFGSINGTVASISLITKEQKAQESSIDSYLITVDLPQGLKTNYGEVLEFQYELGGIADIIIRDRRLIERLFDNLKSRVK</sequence>
<evidence type="ECO:0000256" key="6">
    <source>
        <dbReference type="SAM" id="Phobius"/>
    </source>
</evidence>
<evidence type="ECO:0000256" key="1">
    <source>
        <dbReference type="ARBA" id="ARBA00004167"/>
    </source>
</evidence>
<reference evidence="7 8" key="1">
    <citation type="submission" date="2015-09" db="EMBL/GenBank/DDBJ databases">
        <authorList>
            <consortium name="Pathogen Informatics"/>
        </authorList>
    </citation>
    <scope>NUCLEOTIDE SEQUENCE [LARGE SCALE GENOMIC DNA]</scope>
    <source>
        <strain evidence="7 8">2789STDY5834945</strain>
    </source>
</reference>
<evidence type="ECO:0000256" key="3">
    <source>
        <dbReference type="ARBA" id="ARBA00022989"/>
    </source>
</evidence>
<dbReference type="RefSeq" id="WP_055220559.1">
    <property type="nucleotide sequence ID" value="NZ_CZBI01000005.1"/>
</dbReference>
<dbReference type="Proteomes" id="UP000095541">
    <property type="component" value="Unassembled WGS sequence"/>
</dbReference>
<dbReference type="InterPro" id="IPR050739">
    <property type="entry name" value="MFP"/>
</dbReference>
<keyword evidence="5" id="KW-0175">Coiled coil</keyword>
<feature type="coiled-coil region" evidence="5">
    <location>
        <begin position="239"/>
        <end position="266"/>
    </location>
</feature>
<organism evidence="7 8">
    <name type="scientific">Bacteroides thetaiotaomicron</name>
    <dbReference type="NCBI Taxonomy" id="818"/>
    <lineage>
        <taxon>Bacteria</taxon>
        <taxon>Pseudomonadati</taxon>
        <taxon>Bacteroidota</taxon>
        <taxon>Bacteroidia</taxon>
        <taxon>Bacteroidales</taxon>
        <taxon>Bacteroidaceae</taxon>
        <taxon>Bacteroides</taxon>
    </lineage>
</organism>
<evidence type="ECO:0000313" key="8">
    <source>
        <dbReference type="Proteomes" id="UP000095541"/>
    </source>
</evidence>
<evidence type="ECO:0000256" key="4">
    <source>
        <dbReference type="ARBA" id="ARBA00023136"/>
    </source>
</evidence>
<keyword evidence="3 6" id="KW-1133">Transmembrane helix</keyword>
<keyword evidence="2 6" id="KW-0812">Transmembrane</keyword>
<evidence type="ECO:0000313" key="7">
    <source>
        <dbReference type="EMBL" id="CUQ32272.1"/>
    </source>
</evidence>
<dbReference type="EMBL" id="CZBI01000005">
    <property type="protein sequence ID" value="CUQ32272.1"/>
    <property type="molecule type" value="Genomic_DNA"/>
</dbReference>
<accession>A0A174VCD0</accession>